<keyword evidence="5 7" id="KW-0472">Membrane</keyword>
<evidence type="ECO:0000256" key="4">
    <source>
        <dbReference type="ARBA" id="ARBA00022989"/>
    </source>
</evidence>
<feature type="transmembrane region" description="Helical" evidence="7">
    <location>
        <begin position="74"/>
        <end position="93"/>
    </location>
</feature>
<feature type="region of interest" description="Disordered" evidence="6">
    <location>
        <begin position="1"/>
        <end position="21"/>
    </location>
</feature>
<gene>
    <name evidence="8" type="ORF">AB2L27_03685</name>
</gene>
<keyword evidence="9" id="KW-1185">Reference proteome</keyword>
<feature type="transmembrane region" description="Helical" evidence="7">
    <location>
        <begin position="128"/>
        <end position="149"/>
    </location>
</feature>
<feature type="transmembrane region" description="Helical" evidence="7">
    <location>
        <begin position="161"/>
        <end position="184"/>
    </location>
</feature>
<reference evidence="8 9" key="1">
    <citation type="submission" date="2024-07" db="EMBL/GenBank/DDBJ databases">
        <authorList>
            <person name="Thanompreechachai J."/>
            <person name="Duangmal K."/>
        </authorList>
    </citation>
    <scope>NUCLEOTIDE SEQUENCE [LARGE SCALE GENOMIC DNA]</scope>
    <source>
        <strain evidence="8 9">LSe6-4</strain>
    </source>
</reference>
<comment type="similarity">
    <text evidence="2">Belongs to the TspO/BZRP family.</text>
</comment>
<feature type="transmembrane region" description="Helical" evidence="7">
    <location>
        <begin position="222"/>
        <end position="241"/>
    </location>
</feature>
<evidence type="ECO:0000313" key="8">
    <source>
        <dbReference type="EMBL" id="MEZ0163867.1"/>
    </source>
</evidence>
<evidence type="ECO:0000256" key="2">
    <source>
        <dbReference type="ARBA" id="ARBA00007524"/>
    </source>
</evidence>
<organism evidence="8 9">
    <name type="scientific">Kineococcus halophytocola</name>
    <dbReference type="NCBI Taxonomy" id="3234027"/>
    <lineage>
        <taxon>Bacteria</taxon>
        <taxon>Bacillati</taxon>
        <taxon>Actinomycetota</taxon>
        <taxon>Actinomycetes</taxon>
        <taxon>Kineosporiales</taxon>
        <taxon>Kineosporiaceae</taxon>
        <taxon>Kineococcus</taxon>
    </lineage>
</organism>
<evidence type="ECO:0000256" key="6">
    <source>
        <dbReference type="SAM" id="MobiDB-lite"/>
    </source>
</evidence>
<dbReference type="RefSeq" id="WP_370440112.1">
    <property type="nucleotide sequence ID" value="NZ_JBGFTU010000003.1"/>
</dbReference>
<dbReference type="Gene3D" id="1.20.1260.100">
    <property type="entry name" value="TspO/MBR protein"/>
    <property type="match status" value="1"/>
</dbReference>
<keyword evidence="4 7" id="KW-1133">Transmembrane helix</keyword>
<dbReference type="EMBL" id="JBGFTU010000003">
    <property type="protein sequence ID" value="MEZ0163867.1"/>
    <property type="molecule type" value="Genomic_DNA"/>
</dbReference>
<evidence type="ECO:0000256" key="5">
    <source>
        <dbReference type="ARBA" id="ARBA00023136"/>
    </source>
</evidence>
<dbReference type="InterPro" id="IPR038330">
    <property type="entry name" value="TspO/MBR-related_sf"/>
</dbReference>
<sequence>MSSDASLDPRRTGTATGHGTSDTVRQGVVVASAVLGIVGATVGSGAFGGTPIASAAGGALSADATLVAPAGPAFAIWSVVYTGLAGLAVWQALPAHRHDRRQRATGWWTAASLVLNAVWIGTVQLGSVWLSVAVIAVLLLVLVRTFGALLAERPRTRVEAVLVDGTIGLYLGWVSIATLANTAAALRSSGLTGGETGWAVAVLGVATGVGVFTAVRSRGRLAYGAGLAWGLGWVAAARGGAEQNTSTTVAVTAGVAAAVVAGTTAAARLLSRGRALRRG</sequence>
<evidence type="ECO:0000256" key="3">
    <source>
        <dbReference type="ARBA" id="ARBA00022692"/>
    </source>
</evidence>
<feature type="transmembrane region" description="Helical" evidence="7">
    <location>
        <begin position="196"/>
        <end position="215"/>
    </location>
</feature>
<evidence type="ECO:0000256" key="1">
    <source>
        <dbReference type="ARBA" id="ARBA00004141"/>
    </source>
</evidence>
<protein>
    <submittedName>
        <fullName evidence="8">Tryptophan-rich sensory protein</fullName>
    </submittedName>
</protein>
<proteinExistence type="inferred from homology"/>
<comment type="caution">
    <text evidence="8">The sequence shown here is derived from an EMBL/GenBank/DDBJ whole genome shotgun (WGS) entry which is preliminary data.</text>
</comment>
<dbReference type="Proteomes" id="UP001565927">
    <property type="component" value="Unassembled WGS sequence"/>
</dbReference>
<evidence type="ECO:0000256" key="7">
    <source>
        <dbReference type="SAM" id="Phobius"/>
    </source>
</evidence>
<keyword evidence="3 7" id="KW-0812">Transmembrane</keyword>
<accession>A0ABV4GZ34</accession>
<dbReference type="InterPro" id="IPR004307">
    <property type="entry name" value="TspO_MBR"/>
</dbReference>
<dbReference type="Pfam" id="PF03073">
    <property type="entry name" value="TspO_MBR"/>
    <property type="match status" value="1"/>
</dbReference>
<name>A0ABV4GZ34_9ACTN</name>
<feature type="transmembrane region" description="Helical" evidence="7">
    <location>
        <begin position="105"/>
        <end position="122"/>
    </location>
</feature>
<evidence type="ECO:0000313" key="9">
    <source>
        <dbReference type="Proteomes" id="UP001565927"/>
    </source>
</evidence>
<feature type="transmembrane region" description="Helical" evidence="7">
    <location>
        <begin position="247"/>
        <end position="270"/>
    </location>
</feature>
<comment type="subcellular location">
    <subcellularLocation>
        <location evidence="1">Membrane</location>
        <topology evidence="1">Multi-pass membrane protein</topology>
    </subcellularLocation>
</comment>